<dbReference type="InterPro" id="IPR023230">
    <property type="entry name" value="Glyco_hydro_2_CS"/>
</dbReference>
<dbReference type="InterPro" id="IPR014718">
    <property type="entry name" value="GH-type_carb-bd"/>
</dbReference>
<keyword evidence="6 8" id="KW-0326">Glycosidase</keyword>
<gene>
    <name evidence="10" type="ORF">P7H43_00435</name>
</gene>
<dbReference type="InterPro" id="IPR006101">
    <property type="entry name" value="Glyco_hydro_2"/>
</dbReference>
<accession>A0AAW8TRN9</accession>
<evidence type="ECO:0000256" key="2">
    <source>
        <dbReference type="ARBA" id="ARBA00007401"/>
    </source>
</evidence>
<dbReference type="InterPro" id="IPR050347">
    <property type="entry name" value="Bact_Beta-galactosidase"/>
</dbReference>
<dbReference type="InterPro" id="IPR006104">
    <property type="entry name" value="Glyco_hydro_2_N"/>
</dbReference>
<feature type="domain" description="Beta galactosidase small chain/" evidence="9">
    <location>
        <begin position="719"/>
        <end position="989"/>
    </location>
</feature>
<dbReference type="PANTHER" id="PTHR46323">
    <property type="entry name" value="BETA-GALACTOSIDASE"/>
    <property type="match status" value="1"/>
</dbReference>
<comment type="caution">
    <text evidence="10">The sequence shown here is derived from an EMBL/GenBank/DDBJ whole genome shotgun (WGS) entry which is preliminary data.</text>
</comment>
<dbReference type="Pfam" id="PF02837">
    <property type="entry name" value="Glyco_hydro_2_N"/>
    <property type="match status" value="1"/>
</dbReference>
<dbReference type="PROSITE" id="PS00608">
    <property type="entry name" value="GLYCOSYL_HYDROL_F2_2"/>
    <property type="match status" value="1"/>
</dbReference>
<evidence type="ECO:0000256" key="8">
    <source>
        <dbReference type="RuleBase" id="RU361154"/>
    </source>
</evidence>
<dbReference type="SMART" id="SM01038">
    <property type="entry name" value="Bgal_small_N"/>
    <property type="match status" value="1"/>
</dbReference>
<dbReference type="SUPFAM" id="SSF51445">
    <property type="entry name" value="(Trans)glycosidases"/>
    <property type="match status" value="1"/>
</dbReference>
<comment type="catalytic activity">
    <reaction evidence="1 8">
        <text>Hydrolysis of terminal non-reducing beta-D-galactose residues in beta-D-galactosides.</text>
        <dbReference type="EC" id="3.2.1.23"/>
    </reaction>
</comment>
<reference evidence="10" key="1">
    <citation type="submission" date="2023-03" db="EMBL/GenBank/DDBJ databases">
        <authorList>
            <person name="Shen W."/>
            <person name="Cai J."/>
        </authorList>
    </citation>
    <scope>NUCLEOTIDE SEQUENCE</scope>
    <source>
        <strain evidence="10">B226-2</strain>
    </source>
</reference>
<evidence type="ECO:0000256" key="4">
    <source>
        <dbReference type="ARBA" id="ARBA00013303"/>
    </source>
</evidence>
<evidence type="ECO:0000256" key="3">
    <source>
        <dbReference type="ARBA" id="ARBA00012756"/>
    </source>
</evidence>
<dbReference type="InterPro" id="IPR004199">
    <property type="entry name" value="B-gal_small/dom_5"/>
</dbReference>
<evidence type="ECO:0000256" key="7">
    <source>
        <dbReference type="ARBA" id="ARBA00032230"/>
    </source>
</evidence>
<evidence type="ECO:0000256" key="6">
    <source>
        <dbReference type="ARBA" id="ARBA00023295"/>
    </source>
</evidence>
<dbReference type="GO" id="GO:0004565">
    <property type="term" value="F:beta-galactosidase activity"/>
    <property type="evidence" value="ECO:0007669"/>
    <property type="project" value="UniProtKB-EC"/>
</dbReference>
<dbReference type="Pfam" id="PF02836">
    <property type="entry name" value="Glyco_hydro_2_C"/>
    <property type="match status" value="1"/>
</dbReference>
<dbReference type="Gene3D" id="3.20.20.80">
    <property type="entry name" value="Glycosidases"/>
    <property type="match status" value="1"/>
</dbReference>
<dbReference type="InterPro" id="IPR008979">
    <property type="entry name" value="Galactose-bd-like_sf"/>
</dbReference>
<dbReference type="GO" id="GO:0030246">
    <property type="term" value="F:carbohydrate binding"/>
    <property type="evidence" value="ECO:0007669"/>
    <property type="project" value="InterPro"/>
</dbReference>
<protein>
    <recommendedName>
        <fullName evidence="4 8">Beta-galactosidase</fullName>
        <ecNumber evidence="3 8">3.2.1.23</ecNumber>
    </recommendedName>
    <alternativeName>
        <fullName evidence="7 8">Lactase</fullName>
    </alternativeName>
</protein>
<dbReference type="Pfam" id="PF00703">
    <property type="entry name" value="Glyco_hydro_2"/>
    <property type="match status" value="1"/>
</dbReference>
<sequence length="998" mass="116335">MFNLHYLADPKRIHENRESSRSYYLPYAPTDDDDISSRVLSLNGLWQFRYFSSHLAVEREHFFDETFWQNSNSISVPSNWQMEGYGIPHYTNIQYPFPINPPYTFSDIPVGVYRCEFLCQPQEMKQFIRFEGIDNCFALYLNGKYVGFSKGSRNPAEFDVTNYIKKGSNQLVVEVFQWSDSSYIEDQDMWWLSGIFRDVNLISRPQECIWDYQIQTSFDSNYENGYLTINFPELHGEELICDISLEKESLVFQKTVVINNGNRHFSFPVASPEKWTAETPELYRLTLSTAEEKIVQEIGFREVAVLDNQICINGKPILFKGINHHEFHETKGRALPKGFLEEEIQLIKQAHFNAIRAAHYPHCPEFYQLCDRYGLYVMDEADLECHGMGSTGNKNHLSSNQEWEQAYLDRMKQMVERDKNYTSIVIWSVGNESGNGSNHEMMIRWCRKKDPTRLIHHEGESRDCISEKDGRYFQDVQHADFNSRMYATLEELQDVVDNPKITKPYILCEYGHAMGNGPGSLKEYWEMFYKESQLQGGFLWEWKDQGIKAKREGHLTYLYGGDFGDSPNDYNFVLDGLITPDLQPSPSYFDIQRQQEPIDIDFSQFETGKIIFYNRNQFRNMLGVKCRFELKQDQEVVSEEIISVDLPHEKSIEVALPSSLLKEKKGNLLKVTLFDYQNEDSFKLPKIIASIPIEQAVFPEQVQDSFKFKLIQDDAKKLLLQNRKIYLTVDKSTGKWQLEDETHKPYLTSPKSIFWRPTTDNDFISAKMWREYGVDRMISNLMSCSISVNDSEKLQLTLNEQIGPAGKFWHINQTTKITFFKDGRVVYEIFGSPINHYPVTVPRIGLVWQLNKKFENTCWSGKGPLETYADTGNGSYGDVFSRMTDNLSFQYLYPQESGNHHQTKWVTFETVAQVAIKFQGADTFDFSVHPYSVEAIDSAQHIHELRQDDHYYLYIDYQQHGIGSRSCGPDVLDKYQLHLQNYHYQFEIRVKGAKSSES</sequence>
<comment type="similarity">
    <text evidence="2 8">Belongs to the glycosyl hydrolase 2 family.</text>
</comment>
<dbReference type="PROSITE" id="PS00719">
    <property type="entry name" value="GLYCOSYL_HYDROL_F2_1"/>
    <property type="match status" value="1"/>
</dbReference>
<evidence type="ECO:0000259" key="9">
    <source>
        <dbReference type="SMART" id="SM01038"/>
    </source>
</evidence>
<dbReference type="Gene3D" id="2.60.120.260">
    <property type="entry name" value="Galactose-binding domain-like"/>
    <property type="match status" value="1"/>
</dbReference>
<dbReference type="Gene3D" id="2.70.98.10">
    <property type="match status" value="1"/>
</dbReference>
<dbReference type="Proteomes" id="UP001256711">
    <property type="component" value="Unassembled WGS sequence"/>
</dbReference>
<evidence type="ECO:0000256" key="1">
    <source>
        <dbReference type="ARBA" id="ARBA00001412"/>
    </source>
</evidence>
<dbReference type="InterPro" id="IPR013783">
    <property type="entry name" value="Ig-like_fold"/>
</dbReference>
<dbReference type="SUPFAM" id="SSF74650">
    <property type="entry name" value="Galactose mutarotase-like"/>
    <property type="match status" value="1"/>
</dbReference>
<evidence type="ECO:0000313" key="11">
    <source>
        <dbReference type="Proteomes" id="UP001256711"/>
    </source>
</evidence>
<dbReference type="EC" id="3.2.1.23" evidence="3 8"/>
<organism evidence="10 11">
    <name type="scientific">Enterococcus asini</name>
    <dbReference type="NCBI Taxonomy" id="57732"/>
    <lineage>
        <taxon>Bacteria</taxon>
        <taxon>Bacillati</taxon>
        <taxon>Bacillota</taxon>
        <taxon>Bacilli</taxon>
        <taxon>Lactobacillales</taxon>
        <taxon>Enterococcaceae</taxon>
        <taxon>Enterococcus</taxon>
    </lineage>
</organism>
<dbReference type="PRINTS" id="PR00132">
    <property type="entry name" value="GLHYDRLASE2"/>
</dbReference>
<dbReference type="Pfam" id="PF02929">
    <property type="entry name" value="Bgal_small_N"/>
    <property type="match status" value="1"/>
</dbReference>
<dbReference type="InterPro" id="IPR006102">
    <property type="entry name" value="Ig-like_GH2"/>
</dbReference>
<dbReference type="GO" id="GO:0009341">
    <property type="term" value="C:beta-galactosidase complex"/>
    <property type="evidence" value="ECO:0007669"/>
    <property type="project" value="InterPro"/>
</dbReference>
<dbReference type="EMBL" id="JARQBJ010000001">
    <property type="protein sequence ID" value="MDT2808968.1"/>
    <property type="molecule type" value="Genomic_DNA"/>
</dbReference>
<dbReference type="SUPFAM" id="SSF49785">
    <property type="entry name" value="Galactose-binding domain-like"/>
    <property type="match status" value="1"/>
</dbReference>
<dbReference type="InterPro" id="IPR036156">
    <property type="entry name" value="Beta-gal/glucu_dom_sf"/>
</dbReference>
<dbReference type="InterPro" id="IPR017853">
    <property type="entry name" value="GH"/>
</dbReference>
<evidence type="ECO:0000256" key="5">
    <source>
        <dbReference type="ARBA" id="ARBA00022801"/>
    </source>
</evidence>
<dbReference type="SUPFAM" id="SSF49303">
    <property type="entry name" value="beta-Galactosidase/glucuronidase domain"/>
    <property type="match status" value="1"/>
</dbReference>
<dbReference type="Gene3D" id="2.60.40.10">
    <property type="entry name" value="Immunoglobulins"/>
    <property type="match status" value="2"/>
</dbReference>
<dbReference type="InterPro" id="IPR023232">
    <property type="entry name" value="Glyco_hydro_2_AS"/>
</dbReference>
<name>A0AAW8TRN9_9ENTE</name>
<dbReference type="InterPro" id="IPR006103">
    <property type="entry name" value="Glyco_hydro_2_cat"/>
</dbReference>
<dbReference type="RefSeq" id="WP_270596212.1">
    <property type="nucleotide sequence ID" value="NZ_JAQESC010000001.1"/>
</dbReference>
<evidence type="ECO:0000313" key="10">
    <source>
        <dbReference type="EMBL" id="MDT2808968.1"/>
    </source>
</evidence>
<proteinExistence type="inferred from homology"/>
<dbReference type="PANTHER" id="PTHR46323:SF2">
    <property type="entry name" value="BETA-GALACTOSIDASE"/>
    <property type="match status" value="1"/>
</dbReference>
<dbReference type="GO" id="GO:0005990">
    <property type="term" value="P:lactose catabolic process"/>
    <property type="evidence" value="ECO:0007669"/>
    <property type="project" value="TreeGrafter"/>
</dbReference>
<keyword evidence="5 8" id="KW-0378">Hydrolase</keyword>
<dbReference type="InterPro" id="IPR011013">
    <property type="entry name" value="Gal_mutarotase_sf_dom"/>
</dbReference>
<dbReference type="AlphaFoldDB" id="A0AAW8TRN9"/>